<evidence type="ECO:0000256" key="1">
    <source>
        <dbReference type="SAM" id="Phobius"/>
    </source>
</evidence>
<name>A0ABV0PKG9_9TELE</name>
<dbReference type="EMBL" id="JAHRIO010080070">
    <property type="protein sequence ID" value="MEQ2183921.1"/>
    <property type="molecule type" value="Genomic_DNA"/>
</dbReference>
<sequence length="103" mass="12058">MQQPDFLLNLVNSLTSPRFYTGSQWSLEFSLKYFSPPCSHQILVHIQSVAPKLWNNLLLQLRFADSADCCERFFKKLLKTILFYQDFLTCFSCAFLCLFLCIT</sequence>
<reference evidence="2 3" key="1">
    <citation type="submission" date="2021-06" db="EMBL/GenBank/DDBJ databases">
        <authorList>
            <person name="Palmer J.M."/>
        </authorList>
    </citation>
    <scope>NUCLEOTIDE SEQUENCE [LARGE SCALE GENOMIC DNA]</scope>
    <source>
        <strain evidence="2 3">GA_2019</strain>
        <tissue evidence="2">Muscle</tissue>
    </source>
</reference>
<organism evidence="2 3">
    <name type="scientific">Goodea atripinnis</name>
    <dbReference type="NCBI Taxonomy" id="208336"/>
    <lineage>
        <taxon>Eukaryota</taxon>
        <taxon>Metazoa</taxon>
        <taxon>Chordata</taxon>
        <taxon>Craniata</taxon>
        <taxon>Vertebrata</taxon>
        <taxon>Euteleostomi</taxon>
        <taxon>Actinopterygii</taxon>
        <taxon>Neopterygii</taxon>
        <taxon>Teleostei</taxon>
        <taxon>Neoteleostei</taxon>
        <taxon>Acanthomorphata</taxon>
        <taxon>Ovalentaria</taxon>
        <taxon>Atherinomorphae</taxon>
        <taxon>Cyprinodontiformes</taxon>
        <taxon>Goodeidae</taxon>
        <taxon>Goodea</taxon>
    </lineage>
</organism>
<feature type="transmembrane region" description="Helical" evidence="1">
    <location>
        <begin position="81"/>
        <end position="102"/>
    </location>
</feature>
<comment type="caution">
    <text evidence="2">The sequence shown here is derived from an EMBL/GenBank/DDBJ whole genome shotgun (WGS) entry which is preliminary data.</text>
</comment>
<keyword evidence="1" id="KW-1133">Transmembrane helix</keyword>
<evidence type="ECO:0000313" key="2">
    <source>
        <dbReference type="EMBL" id="MEQ2183921.1"/>
    </source>
</evidence>
<keyword evidence="1" id="KW-0812">Transmembrane</keyword>
<evidence type="ECO:0000313" key="3">
    <source>
        <dbReference type="Proteomes" id="UP001476798"/>
    </source>
</evidence>
<keyword evidence="1" id="KW-0472">Membrane</keyword>
<accession>A0ABV0PKG9</accession>
<keyword evidence="3" id="KW-1185">Reference proteome</keyword>
<proteinExistence type="predicted"/>
<protein>
    <submittedName>
        <fullName evidence="2">Uncharacterized protein</fullName>
    </submittedName>
</protein>
<gene>
    <name evidence="2" type="ORF">GOODEAATRI_002883</name>
</gene>
<dbReference type="Proteomes" id="UP001476798">
    <property type="component" value="Unassembled WGS sequence"/>
</dbReference>